<protein>
    <submittedName>
        <fullName evidence="2">Uncharacterized protein</fullName>
    </submittedName>
</protein>
<feature type="compositionally biased region" description="Basic residues" evidence="1">
    <location>
        <begin position="28"/>
        <end position="38"/>
    </location>
</feature>
<organism evidence="2 3">
    <name type="scientific">Araneus ventricosus</name>
    <name type="common">Orbweaver spider</name>
    <name type="synonym">Epeira ventricosa</name>
    <dbReference type="NCBI Taxonomy" id="182803"/>
    <lineage>
        <taxon>Eukaryota</taxon>
        <taxon>Metazoa</taxon>
        <taxon>Ecdysozoa</taxon>
        <taxon>Arthropoda</taxon>
        <taxon>Chelicerata</taxon>
        <taxon>Arachnida</taxon>
        <taxon>Araneae</taxon>
        <taxon>Araneomorphae</taxon>
        <taxon>Entelegynae</taxon>
        <taxon>Araneoidea</taxon>
        <taxon>Araneidae</taxon>
        <taxon>Araneus</taxon>
    </lineage>
</organism>
<proteinExistence type="predicted"/>
<dbReference type="Proteomes" id="UP000499080">
    <property type="component" value="Unassembled WGS sequence"/>
</dbReference>
<reference evidence="2 3" key="1">
    <citation type="journal article" date="2019" name="Sci. Rep.">
        <title>Orb-weaving spider Araneus ventricosus genome elucidates the spidroin gene catalogue.</title>
        <authorList>
            <person name="Kono N."/>
            <person name="Nakamura H."/>
            <person name="Ohtoshi R."/>
            <person name="Moran D.A.P."/>
            <person name="Shinohara A."/>
            <person name="Yoshida Y."/>
            <person name="Fujiwara M."/>
            <person name="Mori M."/>
            <person name="Tomita M."/>
            <person name="Arakawa K."/>
        </authorList>
    </citation>
    <scope>NUCLEOTIDE SEQUENCE [LARGE SCALE GENOMIC DNA]</scope>
</reference>
<accession>A0A4Y2CGE2</accession>
<dbReference type="EMBL" id="BGPR01000184">
    <property type="protein sequence ID" value="GBM02878.1"/>
    <property type="molecule type" value="Genomic_DNA"/>
</dbReference>
<evidence type="ECO:0000313" key="3">
    <source>
        <dbReference type="Proteomes" id="UP000499080"/>
    </source>
</evidence>
<gene>
    <name evidence="2" type="ORF">AVEN_52050_1</name>
</gene>
<keyword evidence="3" id="KW-1185">Reference proteome</keyword>
<sequence length="121" mass="14041">MIRVEVFHCSAHSIRTPSSSSSSSSSWRGRRVRPGHRFRTPEWDISPAAHPGRANDFSSIPEPVLHRLTSLLRWPLTSLLLEVPNDSGSGWFPDRTGRCTRAERDRRKSNQVRFRFWRQQC</sequence>
<evidence type="ECO:0000313" key="2">
    <source>
        <dbReference type="EMBL" id="GBM02878.1"/>
    </source>
</evidence>
<name>A0A4Y2CGE2_ARAVE</name>
<evidence type="ECO:0000256" key="1">
    <source>
        <dbReference type="SAM" id="MobiDB-lite"/>
    </source>
</evidence>
<comment type="caution">
    <text evidence="2">The sequence shown here is derived from an EMBL/GenBank/DDBJ whole genome shotgun (WGS) entry which is preliminary data.</text>
</comment>
<feature type="region of interest" description="Disordered" evidence="1">
    <location>
        <begin position="14"/>
        <end position="55"/>
    </location>
</feature>
<dbReference type="AlphaFoldDB" id="A0A4Y2CGE2"/>